<sequence>MSSSHSSAWIRMISLDHESGAASIVKADREIVTTRIVVPAEQGSVTRTTFIPAESRLEVVAVDETFSMRLGGPQDAPSAPVVYLDQNHWIDFAKWRKRPTDLTPSKRPFFELLDQAANEDRAIVPISSAHLSETSNRGARESRLDLATTMLHYSRGWQLRTVLALRRGELRALFGGAPVTKTDAITLAPDAILDKDPNHSLDTQGLGPEITALVQQQVWAFVLVNLLLDHEPANGAGREAAEEWAQSFAPLAENLRINSKARALSRDATRIRFISDLGRDLPAAAKESGLDSDQFSEWLQNQAENAILATPGLGRMREVLHFRLSNADDIWEGNDLNDWLHLTYAAGYCDIVLGEKKTINYLLRAEKSVPQGAILHRRSADAYEDLKTLLGPS</sequence>
<dbReference type="Proteomes" id="UP001501736">
    <property type="component" value="Unassembled WGS sequence"/>
</dbReference>
<proteinExistence type="predicted"/>
<name>A0ABP6R6E6_9MICC</name>
<protein>
    <submittedName>
        <fullName evidence="1">Uncharacterized protein</fullName>
    </submittedName>
</protein>
<evidence type="ECO:0000313" key="2">
    <source>
        <dbReference type="Proteomes" id="UP001501736"/>
    </source>
</evidence>
<comment type="caution">
    <text evidence="1">The sequence shown here is derived from an EMBL/GenBank/DDBJ whole genome shotgun (WGS) entry which is preliminary data.</text>
</comment>
<organism evidence="1 2">
    <name type="scientific">Nesterenkonia halobia</name>
    <dbReference type="NCBI Taxonomy" id="37922"/>
    <lineage>
        <taxon>Bacteria</taxon>
        <taxon>Bacillati</taxon>
        <taxon>Actinomycetota</taxon>
        <taxon>Actinomycetes</taxon>
        <taxon>Micrococcales</taxon>
        <taxon>Micrococcaceae</taxon>
        <taxon>Nesterenkonia</taxon>
    </lineage>
</organism>
<accession>A0ABP6R6E6</accession>
<keyword evidence="2" id="KW-1185">Reference proteome</keyword>
<evidence type="ECO:0000313" key="1">
    <source>
        <dbReference type="EMBL" id="GAA3278960.1"/>
    </source>
</evidence>
<gene>
    <name evidence="1" type="ORF">GCM10020260_01620</name>
</gene>
<reference evidence="2" key="1">
    <citation type="journal article" date="2019" name="Int. J. Syst. Evol. Microbiol.">
        <title>The Global Catalogue of Microorganisms (GCM) 10K type strain sequencing project: providing services to taxonomists for standard genome sequencing and annotation.</title>
        <authorList>
            <consortium name="The Broad Institute Genomics Platform"/>
            <consortium name="The Broad Institute Genome Sequencing Center for Infectious Disease"/>
            <person name="Wu L."/>
            <person name="Ma J."/>
        </authorList>
    </citation>
    <scope>NUCLEOTIDE SEQUENCE [LARGE SCALE GENOMIC DNA]</scope>
    <source>
        <strain evidence="2">JCM 11483</strain>
    </source>
</reference>
<dbReference type="EMBL" id="BAAAYG010000001">
    <property type="protein sequence ID" value="GAA3278960.1"/>
    <property type="molecule type" value="Genomic_DNA"/>
</dbReference>